<dbReference type="Proteomes" id="UP000738402">
    <property type="component" value="Unassembled WGS sequence"/>
</dbReference>
<keyword evidence="9" id="KW-0808">Transferase</keyword>
<evidence type="ECO:0000256" key="9">
    <source>
        <dbReference type="RuleBase" id="RU361209"/>
    </source>
</evidence>
<protein>
    <recommendedName>
        <fullName evidence="9">1,3-beta-glucanosyltransferase</fullName>
        <ecNumber evidence="9">2.4.1.-</ecNumber>
    </recommendedName>
</protein>
<dbReference type="InterPro" id="IPR004886">
    <property type="entry name" value="Glucanosyltransferase"/>
</dbReference>
<evidence type="ECO:0000256" key="8">
    <source>
        <dbReference type="ARBA" id="ARBA00023288"/>
    </source>
</evidence>
<dbReference type="SMART" id="SM00768">
    <property type="entry name" value="X8"/>
    <property type="match status" value="1"/>
</dbReference>
<comment type="function">
    <text evidence="9">Splits internally a 1,3-beta-glucan molecule and transfers the newly generated reducing end (the donor) to the non-reducing end of another 1,3-beta-glucan molecule (the acceptor) forming a 1,3-beta linkage, resulting in the elongation of 1,3-beta-glucan chains in the cell wall.</text>
</comment>
<dbReference type="GO" id="GO:0098552">
    <property type="term" value="C:side of membrane"/>
    <property type="evidence" value="ECO:0007669"/>
    <property type="project" value="UniProtKB-KW"/>
</dbReference>
<keyword evidence="5 9" id="KW-0472">Membrane</keyword>
<keyword evidence="7" id="KW-0325">Glycoprotein</keyword>
<feature type="domain" description="X8" evidence="10">
    <location>
        <begin position="232"/>
        <end position="330"/>
    </location>
</feature>
<evidence type="ECO:0000256" key="3">
    <source>
        <dbReference type="ARBA" id="ARBA00022622"/>
    </source>
</evidence>
<dbReference type="Gene3D" id="1.20.58.1040">
    <property type="match status" value="1"/>
</dbReference>
<evidence type="ECO:0000313" key="12">
    <source>
        <dbReference type="Proteomes" id="UP000738402"/>
    </source>
</evidence>
<feature type="chain" id="PRO_5042664072" description="1,3-beta-glucanosyltransferase" evidence="9">
    <location>
        <begin position="18"/>
        <end position="392"/>
    </location>
</feature>
<feature type="signal peptide" evidence="9">
    <location>
        <begin position="1"/>
        <end position="17"/>
    </location>
</feature>
<dbReference type="Pfam" id="PF07983">
    <property type="entry name" value="X8"/>
    <property type="match status" value="1"/>
</dbReference>
<dbReference type="EMBL" id="JAHLUH010000011">
    <property type="protein sequence ID" value="KAG7725754.1"/>
    <property type="molecule type" value="Genomic_DNA"/>
</dbReference>
<evidence type="ECO:0000259" key="10">
    <source>
        <dbReference type="SMART" id="SM00768"/>
    </source>
</evidence>
<gene>
    <name evidence="11" type="ORF">KL933_003802</name>
</gene>
<dbReference type="EC" id="2.4.1.-" evidence="9"/>
<evidence type="ECO:0000256" key="5">
    <source>
        <dbReference type="ARBA" id="ARBA00023136"/>
    </source>
</evidence>
<proteinExistence type="inferred from homology"/>
<evidence type="ECO:0000313" key="11">
    <source>
        <dbReference type="EMBL" id="KAG7725754.1"/>
    </source>
</evidence>
<evidence type="ECO:0000256" key="7">
    <source>
        <dbReference type="ARBA" id="ARBA00023180"/>
    </source>
</evidence>
<dbReference type="Gene3D" id="3.20.20.80">
    <property type="entry name" value="Glycosidases"/>
    <property type="match status" value="1"/>
</dbReference>
<comment type="similarity">
    <text evidence="9">Belongs to the glycosyl hydrolase 72 family.</text>
</comment>
<dbReference type="PANTHER" id="PTHR31468:SF2">
    <property type="entry name" value="1,3-BETA-GLUCANOSYLTRANSFERASE GAS1"/>
    <property type="match status" value="1"/>
</dbReference>
<dbReference type="GO" id="GO:0042124">
    <property type="term" value="F:1,3-beta-glucanosyltransferase activity"/>
    <property type="evidence" value="ECO:0007669"/>
    <property type="project" value="TreeGrafter"/>
</dbReference>
<evidence type="ECO:0000256" key="4">
    <source>
        <dbReference type="ARBA" id="ARBA00022729"/>
    </source>
</evidence>
<dbReference type="AlphaFoldDB" id="A0AAN6D2W8"/>
<sequence>MRYGTLALMALAGGTLAQAGGISILPSLLQPRVQENNHPSDRPAIQIHNRTMVYSTNGSIFSPPELMPMLGPKAVLDLGRKVIQSQQQEYFVVKLGTIANSTWDTQLYEDFTTVIDNAHFFPTLVGFVIQASLEDHNLPFFKAAVRDMKKYLVRNRMRYIPIGLELTSHLNTTVDQYFACNTLYPVDFYYSNQAMSFPSPRSGSCPEDMTFCTTSLPHTPRASRCDCIMSALRCMINPKKVNQEFNELERFCDTVYCGSIENDVEQGRYGIFASCTKLQRHSIALNLYYSYHGNHASFCHAGGLGKLVAHNYSIENYQSLYDYNGKSCRQEIVDDWDRYLIGRARKQITSGERDTVNEDIDNEIENAFLNSAGRTKCTGILNMLMILILISI</sequence>
<keyword evidence="3 9" id="KW-0336">GPI-anchor</keyword>
<organism evidence="11 12">
    <name type="scientific">Ogataea haglerorum</name>
    <dbReference type="NCBI Taxonomy" id="1937702"/>
    <lineage>
        <taxon>Eukaryota</taxon>
        <taxon>Fungi</taxon>
        <taxon>Dikarya</taxon>
        <taxon>Ascomycota</taxon>
        <taxon>Saccharomycotina</taxon>
        <taxon>Pichiomycetes</taxon>
        <taxon>Pichiales</taxon>
        <taxon>Pichiaceae</taxon>
        <taxon>Ogataea</taxon>
    </lineage>
</organism>
<keyword evidence="4 9" id="KW-0732">Signal</keyword>
<comment type="caution">
    <text evidence="11">The sequence shown here is derived from an EMBL/GenBank/DDBJ whole genome shotgun (WGS) entry which is preliminary data.</text>
</comment>
<keyword evidence="8 9" id="KW-0449">Lipoprotein</keyword>
<evidence type="ECO:0000256" key="6">
    <source>
        <dbReference type="ARBA" id="ARBA00023157"/>
    </source>
</evidence>
<comment type="subcellular location">
    <subcellularLocation>
        <location evidence="1">Cell envelope</location>
    </subcellularLocation>
    <subcellularLocation>
        <location evidence="9">Cell membrane</location>
        <topology evidence="9">Lipid-anchor</topology>
        <topology evidence="9">GPI-anchor</topology>
    </subcellularLocation>
    <subcellularLocation>
        <location evidence="2">Membrane</location>
        <topology evidence="2">Lipid-anchor</topology>
        <topology evidence="2">GPI-anchor</topology>
    </subcellularLocation>
</comment>
<dbReference type="GO" id="GO:0071970">
    <property type="term" value="P:fungal-type cell wall (1-&gt;3)-beta-D-glucan biosynthetic process"/>
    <property type="evidence" value="ECO:0007669"/>
    <property type="project" value="TreeGrafter"/>
</dbReference>
<dbReference type="PANTHER" id="PTHR31468">
    <property type="entry name" value="1,3-BETA-GLUCANOSYLTRANSFERASE GAS1"/>
    <property type="match status" value="1"/>
</dbReference>
<name>A0AAN6D2W8_9ASCO</name>
<accession>A0AAN6D2W8</accession>
<dbReference type="Pfam" id="PF03198">
    <property type="entry name" value="Glyco_hydro_72"/>
    <property type="match status" value="1"/>
</dbReference>
<reference evidence="11" key="1">
    <citation type="journal article" date="2021" name="G3 (Bethesda)">
        <title>Genomic diversity, chromosomal rearrangements, and interspecies hybridization in the ogataea polymorpha species complex.</title>
        <authorList>
            <person name="Hanson S.J."/>
            <person name="Cinneide E.O."/>
            <person name="Salzberg L.I."/>
            <person name="Wolfe K.H."/>
            <person name="McGowan J."/>
            <person name="Fitzpatrick D.A."/>
            <person name="Matlin K."/>
        </authorList>
    </citation>
    <scope>NUCLEOTIDE SEQUENCE</scope>
    <source>
        <strain evidence="11">83-405-1</strain>
    </source>
</reference>
<evidence type="ECO:0000256" key="1">
    <source>
        <dbReference type="ARBA" id="ARBA00004196"/>
    </source>
</evidence>
<dbReference type="GO" id="GO:0031505">
    <property type="term" value="P:fungal-type cell wall organization"/>
    <property type="evidence" value="ECO:0007669"/>
    <property type="project" value="TreeGrafter"/>
</dbReference>
<evidence type="ECO:0000256" key="2">
    <source>
        <dbReference type="ARBA" id="ARBA00004589"/>
    </source>
</evidence>
<keyword evidence="6" id="KW-1015">Disulfide bond</keyword>
<dbReference type="GO" id="GO:0005886">
    <property type="term" value="C:plasma membrane"/>
    <property type="evidence" value="ECO:0007669"/>
    <property type="project" value="UniProtKB-SubCell"/>
</dbReference>
<dbReference type="InterPro" id="IPR012946">
    <property type="entry name" value="X8"/>
</dbReference>